<keyword evidence="5" id="KW-1185">Reference proteome</keyword>
<dbReference type="RefSeq" id="WP_185676135.1">
    <property type="nucleotide sequence ID" value="NZ_JACHVB010000035.1"/>
</dbReference>
<dbReference type="Gene3D" id="2.60.40.10">
    <property type="entry name" value="Immunoglobulins"/>
    <property type="match status" value="1"/>
</dbReference>
<name>A0A842HF69_9BACT</name>
<evidence type="ECO:0000256" key="3">
    <source>
        <dbReference type="SAM" id="SignalP"/>
    </source>
</evidence>
<dbReference type="Gene3D" id="3.20.20.80">
    <property type="entry name" value="Glycosidases"/>
    <property type="match status" value="1"/>
</dbReference>
<dbReference type="EMBL" id="JACHVB010000035">
    <property type="protein sequence ID" value="MBC2595173.1"/>
    <property type="molecule type" value="Genomic_DNA"/>
</dbReference>
<comment type="similarity">
    <text evidence="1">Belongs to the glycosyl hydrolase 66 family.</text>
</comment>
<accession>A0A842HF69</accession>
<evidence type="ECO:0000256" key="1">
    <source>
        <dbReference type="ARBA" id="ARBA00010837"/>
    </source>
</evidence>
<keyword evidence="2 3" id="KW-0732">Signal</keyword>
<dbReference type="InterPro" id="IPR013780">
    <property type="entry name" value="Glyco_hydro_b"/>
</dbReference>
<dbReference type="AlphaFoldDB" id="A0A842HF69"/>
<feature type="signal peptide" evidence="3">
    <location>
        <begin position="1"/>
        <end position="32"/>
    </location>
</feature>
<evidence type="ECO:0008006" key="6">
    <source>
        <dbReference type="Google" id="ProtNLM"/>
    </source>
</evidence>
<evidence type="ECO:0000313" key="4">
    <source>
        <dbReference type="EMBL" id="MBC2595173.1"/>
    </source>
</evidence>
<comment type="caution">
    <text evidence="4">The sequence shown here is derived from an EMBL/GenBank/DDBJ whole genome shotgun (WGS) entry which is preliminary data.</text>
</comment>
<dbReference type="Gene3D" id="2.60.40.1180">
    <property type="entry name" value="Golgi alpha-mannosidase II"/>
    <property type="match status" value="1"/>
</dbReference>
<dbReference type="InterPro" id="IPR013783">
    <property type="entry name" value="Ig-like_fold"/>
</dbReference>
<reference evidence="4 5" key="1">
    <citation type="submission" date="2020-07" db="EMBL/GenBank/DDBJ databases">
        <authorList>
            <person name="Feng X."/>
        </authorList>
    </citation>
    <scope>NUCLEOTIDE SEQUENCE [LARGE SCALE GENOMIC DNA]</scope>
    <source>
        <strain evidence="4 5">JCM31066</strain>
    </source>
</reference>
<evidence type="ECO:0000313" key="5">
    <source>
        <dbReference type="Proteomes" id="UP000546464"/>
    </source>
</evidence>
<gene>
    <name evidence="4" type="ORF">H5P28_12970</name>
</gene>
<organism evidence="4 5">
    <name type="scientific">Ruficoccus amylovorans</name>
    <dbReference type="NCBI Taxonomy" id="1804625"/>
    <lineage>
        <taxon>Bacteria</taxon>
        <taxon>Pseudomonadati</taxon>
        <taxon>Verrucomicrobiota</taxon>
        <taxon>Opitutia</taxon>
        <taxon>Puniceicoccales</taxon>
        <taxon>Cerasicoccaceae</taxon>
        <taxon>Ruficoccus</taxon>
    </lineage>
</organism>
<protein>
    <recommendedName>
        <fullName evidence="6">CBM20 domain-containing protein</fullName>
    </recommendedName>
</protein>
<dbReference type="Pfam" id="PF13199">
    <property type="entry name" value="Glyco_hydro_66"/>
    <property type="match status" value="1"/>
</dbReference>
<dbReference type="InterPro" id="IPR014756">
    <property type="entry name" value="Ig_E-set"/>
</dbReference>
<evidence type="ECO:0000256" key="2">
    <source>
        <dbReference type="ARBA" id="ARBA00022729"/>
    </source>
</evidence>
<sequence>MISPLTLSPSRLLPALAFALMLLGGSAASATAKTSPPAVPMDVTFEQSLESDGPPLIGTAGVLFRFTPPEELDVKQVHLAGSFNSWASNDDGVIRGSRFAMRRADSGVWYKLIDLPEARFVYQYVVETTDGAMIWVADPNVDERDGSNSVGQLSGLPTLPGEAPAVLPEKSPVLQLSAGKVWAAPGQPNEINARVQAPEPGMTLHLRVTTPWGRELYSASEPVGGAENVLPVPGFPAIGGYVAHVALTSPSGETLAIERIILSVTDEPEDDLRYGFFASYPDEPADYTAKADMLADLYINAVEFYDYFPAHGNYAPRREAYPFEPFGIAINGLDVKAKIEACQRKGILALAYIAAYAASESVYRKIPDPMTDAQGRAKIFNGEIMTESRADAEGKQKWFWLMNISEGSRWRSYIMPELERALRPGDGDIAAFDGFEIDTYGDNADARFYADGSRYDGEPLAEVLQGFVADVTEMTRRTKEHGLVSFNSVNEFGVENMYGVTDFLFLEIWRWHAPMLSDLVDICFHHRAARNQRVILKLYPADMDPPRSTWPTLALTRILGATMTGGGSLMVVGEPDEATGSMHALNSLFYPDHQPLSAASEAILKAYYAHDAMLYGYTHGREVNNWDAYVPVEGCVTRSFLAPRRRALCLQMLNLGNQPKWSEVPGSVSVKKDFPVSMVLPDGVRPTAVFYASPDSPQYQLPVELPFELQNGQVLFTVPELAVYGTVIVQY</sequence>
<proteinExistence type="inferred from homology"/>
<dbReference type="Proteomes" id="UP000546464">
    <property type="component" value="Unassembled WGS sequence"/>
</dbReference>
<feature type="chain" id="PRO_5032353122" description="CBM20 domain-containing protein" evidence="3">
    <location>
        <begin position="33"/>
        <end position="731"/>
    </location>
</feature>
<dbReference type="SUPFAM" id="SSF81296">
    <property type="entry name" value="E set domains"/>
    <property type="match status" value="1"/>
</dbReference>
<dbReference type="InterPro" id="IPR025092">
    <property type="entry name" value="Glyco_hydro_66"/>
</dbReference>